<dbReference type="Proteomes" id="UP001057279">
    <property type="component" value="Linkage Group LG18"/>
</dbReference>
<protein>
    <submittedName>
        <fullName evidence="1">Uncharacterized protein</fullName>
    </submittedName>
</protein>
<keyword evidence="2" id="KW-1185">Reference proteome</keyword>
<evidence type="ECO:0000313" key="2">
    <source>
        <dbReference type="Proteomes" id="UP001057279"/>
    </source>
</evidence>
<comment type="caution">
    <text evidence="1">The sequence shown here is derived from an EMBL/GenBank/DDBJ whole genome shotgun (WGS) entry which is preliminary data.</text>
</comment>
<gene>
    <name evidence="1" type="ORF">MJG53_015683</name>
</gene>
<dbReference type="EMBL" id="CM043043">
    <property type="protein sequence ID" value="KAI4567006.1"/>
    <property type="molecule type" value="Genomic_DNA"/>
</dbReference>
<accession>A0ACB9UFH4</accession>
<proteinExistence type="predicted"/>
<name>A0ACB9UFH4_9CETA</name>
<organism evidence="1 2">
    <name type="scientific">Ovis ammon polii x Ovis aries</name>
    <dbReference type="NCBI Taxonomy" id="2918886"/>
    <lineage>
        <taxon>Eukaryota</taxon>
        <taxon>Metazoa</taxon>
        <taxon>Chordata</taxon>
        <taxon>Craniata</taxon>
        <taxon>Vertebrata</taxon>
        <taxon>Euteleostomi</taxon>
        <taxon>Mammalia</taxon>
        <taxon>Eutheria</taxon>
        <taxon>Laurasiatheria</taxon>
        <taxon>Artiodactyla</taxon>
        <taxon>Ruminantia</taxon>
        <taxon>Pecora</taxon>
        <taxon>Bovidae</taxon>
        <taxon>Caprinae</taxon>
        <taxon>Ovis</taxon>
    </lineage>
</organism>
<evidence type="ECO:0000313" key="1">
    <source>
        <dbReference type="EMBL" id="KAI4567006.1"/>
    </source>
</evidence>
<reference evidence="1" key="1">
    <citation type="submission" date="2022-03" db="EMBL/GenBank/DDBJ databases">
        <title>Genomic analyses of argali, domestic sheep and their hybrids provide insights into chromosomal evolution, heterosis and genetic basis of agronomic traits.</title>
        <authorList>
            <person name="Li M."/>
        </authorList>
    </citation>
    <scope>NUCLEOTIDE SEQUENCE</scope>
    <source>
        <strain evidence="1">F1 hybrid</strain>
    </source>
</reference>
<sequence length="299" mass="33569">MPCCGSGKALRLWMTGGTLVLMDNVEPHPGTQNSVHGRAAAGSWFTPRCPDSEEELEIRTSGWTVILRYKQSILKIFLAFFSHFSLELFLGRCFGFLEKQILEEKLREERKAEAGDSKKLDQIFTIFLYHEVPTDYNSLRMHVLASEDPFCRAKAPQTLRAQRNAKQPVGWRAGQPDSSLIQCKLPEAQVTPLGSEVRVVVRTTSNDGWKRTVYLLSASHKRLLSMSLLRVRRLKYSQSLTLKVMALNSGNVQRASVTTSSVDTTAHAAINIGPARYRQTMNEWMSEDGKQVVGPRPAS</sequence>